<organism evidence="2 3">
    <name type="scientific">Trametes coccinea (strain BRFM310)</name>
    <name type="common">Pycnoporus coccineus</name>
    <dbReference type="NCBI Taxonomy" id="1353009"/>
    <lineage>
        <taxon>Eukaryota</taxon>
        <taxon>Fungi</taxon>
        <taxon>Dikarya</taxon>
        <taxon>Basidiomycota</taxon>
        <taxon>Agaricomycotina</taxon>
        <taxon>Agaricomycetes</taxon>
        <taxon>Polyporales</taxon>
        <taxon>Polyporaceae</taxon>
        <taxon>Trametes</taxon>
    </lineage>
</organism>
<reference evidence="2 3" key="1">
    <citation type="journal article" date="2015" name="Biotechnol. Biofuels">
        <title>Enhanced degradation of softwood versus hardwood by the white-rot fungus Pycnoporus coccineus.</title>
        <authorList>
            <person name="Couturier M."/>
            <person name="Navarro D."/>
            <person name="Chevret D."/>
            <person name="Henrissat B."/>
            <person name="Piumi F."/>
            <person name="Ruiz-Duenas F.J."/>
            <person name="Martinez A.T."/>
            <person name="Grigoriev I.V."/>
            <person name="Riley R."/>
            <person name="Lipzen A."/>
            <person name="Berrin J.G."/>
            <person name="Master E.R."/>
            <person name="Rosso M.N."/>
        </authorList>
    </citation>
    <scope>NUCLEOTIDE SEQUENCE [LARGE SCALE GENOMIC DNA]</scope>
    <source>
        <strain evidence="2 3">BRFM310</strain>
    </source>
</reference>
<name>A0A1Y2IZF6_TRAC3</name>
<dbReference type="OrthoDB" id="3003645at2759"/>
<dbReference type="EMBL" id="KZ084090">
    <property type="protein sequence ID" value="OSD06530.1"/>
    <property type="molecule type" value="Genomic_DNA"/>
</dbReference>
<dbReference type="AlphaFoldDB" id="A0A1Y2IZF6"/>
<evidence type="ECO:0000313" key="3">
    <source>
        <dbReference type="Proteomes" id="UP000193067"/>
    </source>
</evidence>
<keyword evidence="3" id="KW-1185">Reference proteome</keyword>
<evidence type="ECO:0000256" key="1">
    <source>
        <dbReference type="SAM" id="MobiDB-lite"/>
    </source>
</evidence>
<feature type="region of interest" description="Disordered" evidence="1">
    <location>
        <begin position="156"/>
        <end position="177"/>
    </location>
</feature>
<evidence type="ECO:0000313" key="2">
    <source>
        <dbReference type="EMBL" id="OSD06530.1"/>
    </source>
</evidence>
<dbReference type="Proteomes" id="UP000193067">
    <property type="component" value="Unassembled WGS sequence"/>
</dbReference>
<protein>
    <submittedName>
        <fullName evidence="2">Uncharacterized protein</fullName>
    </submittedName>
</protein>
<gene>
    <name evidence="2" type="ORF">PYCCODRAFT_1464445</name>
</gene>
<feature type="region of interest" description="Disordered" evidence="1">
    <location>
        <begin position="190"/>
        <end position="347"/>
    </location>
</feature>
<feature type="compositionally biased region" description="Basic and acidic residues" evidence="1">
    <location>
        <begin position="241"/>
        <end position="261"/>
    </location>
</feature>
<feature type="compositionally biased region" description="Low complexity" evidence="1">
    <location>
        <begin position="304"/>
        <end position="316"/>
    </location>
</feature>
<feature type="compositionally biased region" description="Low complexity" evidence="1">
    <location>
        <begin position="336"/>
        <end position="347"/>
    </location>
</feature>
<proteinExistence type="predicted"/>
<accession>A0A1Y2IZF6</accession>
<sequence>MPTVPSTCVSLDSFEQVPVLSEAAILSPDHHTGGPTPDPDTDDVVLVPVEQGNAVSHDPLDHVPPAPSTKPRIDLGSLNLHSPSSIVGTPFDISPRFEYPFPPTTCSPPFPSVYEFDPVMPFFPALASAMSMPCVPPSVSIPFAVSPIAASLPGRTRMETRGFSPTHPRLQPRDPPVPPSLVRKRKLHQHAVIEPAVSPKATLSRPRAGSLGSLPEPFSLVSHDQERGRGNAPHLDPFQCENERSLSLDARRKRIPLERTPSDVTVVDQDGGKPSVKPPLFHASPSSTLLPDTDNEDGVCKNLPRSASPSPAASSDARPDVTPTISAPLSPPPSYTLPSSESCESAS</sequence>